<protein>
    <recommendedName>
        <fullName evidence="3">Concanavalin A-like lectin/glucanase superfamily protein</fullName>
    </recommendedName>
</protein>
<dbReference type="Gene3D" id="2.60.120.200">
    <property type="match status" value="1"/>
</dbReference>
<evidence type="ECO:0000313" key="1">
    <source>
        <dbReference type="EMBL" id="RRH80120.1"/>
    </source>
</evidence>
<organism evidence="1 2">
    <name type="scientific">Variovorax beijingensis</name>
    <dbReference type="NCBI Taxonomy" id="2496117"/>
    <lineage>
        <taxon>Bacteria</taxon>
        <taxon>Pseudomonadati</taxon>
        <taxon>Pseudomonadota</taxon>
        <taxon>Betaproteobacteria</taxon>
        <taxon>Burkholderiales</taxon>
        <taxon>Comamonadaceae</taxon>
        <taxon>Variovorax</taxon>
    </lineage>
</organism>
<dbReference type="AlphaFoldDB" id="A0A3P3E0S4"/>
<accession>A0A3P3E0S4</accession>
<gene>
    <name evidence="1" type="ORF">EH244_31070</name>
</gene>
<dbReference type="EMBL" id="RQXU01000042">
    <property type="protein sequence ID" value="RRH80120.1"/>
    <property type="molecule type" value="Genomic_DNA"/>
</dbReference>
<dbReference type="Pfam" id="PF13385">
    <property type="entry name" value="Laminin_G_3"/>
    <property type="match status" value="1"/>
</dbReference>
<name>A0A3P3E0S4_9BURK</name>
<dbReference type="RefSeq" id="WP_124962129.1">
    <property type="nucleotide sequence ID" value="NZ_RQXU01000042.1"/>
</dbReference>
<dbReference type="Proteomes" id="UP000271590">
    <property type="component" value="Unassembled WGS sequence"/>
</dbReference>
<dbReference type="InterPro" id="IPR013320">
    <property type="entry name" value="ConA-like_dom_sf"/>
</dbReference>
<sequence length="497" mass="52030">MAAHRYWRAAGIEAYGLAGLDITEFQLLAGTTRVDAAAALTANIAPLTGSLANLKDNDTGTGATWSHPDLNTLVLSWDFGAGGDQDVSDIRIGSSTDPRKFLLIAKLQWSDDASAWTDSFICAGITWPGARTKTTSEGPQSAQVLASSPLLYYKLDEVSGTDYADATGNGRTGVGSGTITPQGGLIADSAGSQSFDSTNAQVLTPDPFGSNYAGAWTVRAIGKGPSAGFSFAQRGRDGFGAGWSISMGVLANTGAVGISAVYNSAGYSALSPAGAYTYGTVVEIVGQFVPGTGLRLFVNGEFAGSAAIPTGAMLRDSTIGLTVAMGNGTTTVGTQVDEVAWWSTALTSAQIRAMAGAGRIVRNVVRGRTAPHGQISIPSAISIPLPYGAVNLRPFNIKSRNDYLTGVLGRGIGRVRGVTLDYVNPLNKPYRCRVRLVREVDGLVLREQWSAADGSYDFQDIDELQSYTVLAYYLDHGKRAVVSDGLTLANGKVELMP</sequence>
<dbReference type="SUPFAM" id="SSF49899">
    <property type="entry name" value="Concanavalin A-like lectins/glucanases"/>
    <property type="match status" value="1"/>
</dbReference>
<reference evidence="1 2" key="1">
    <citation type="submission" date="2018-11" db="EMBL/GenBank/DDBJ databases">
        <title>The genome of Variovorax sp T529.</title>
        <authorList>
            <person name="Gao J."/>
        </authorList>
    </citation>
    <scope>NUCLEOTIDE SEQUENCE [LARGE SCALE GENOMIC DNA]</scope>
    <source>
        <strain evidence="1 2">T529</strain>
    </source>
</reference>
<comment type="caution">
    <text evidence="1">The sequence shown here is derived from an EMBL/GenBank/DDBJ whole genome shotgun (WGS) entry which is preliminary data.</text>
</comment>
<evidence type="ECO:0008006" key="3">
    <source>
        <dbReference type="Google" id="ProtNLM"/>
    </source>
</evidence>
<proteinExistence type="predicted"/>
<evidence type="ECO:0000313" key="2">
    <source>
        <dbReference type="Proteomes" id="UP000271590"/>
    </source>
</evidence>